<dbReference type="EMBL" id="BGPR01072291">
    <property type="protein sequence ID" value="GBO45233.1"/>
    <property type="molecule type" value="Genomic_DNA"/>
</dbReference>
<reference evidence="1 2" key="1">
    <citation type="journal article" date="2019" name="Sci. Rep.">
        <title>Orb-weaving spider Araneus ventricosus genome elucidates the spidroin gene catalogue.</title>
        <authorList>
            <person name="Kono N."/>
            <person name="Nakamura H."/>
            <person name="Ohtoshi R."/>
            <person name="Moran D.A.P."/>
            <person name="Shinohara A."/>
            <person name="Yoshida Y."/>
            <person name="Fujiwara M."/>
            <person name="Mori M."/>
            <person name="Tomita M."/>
            <person name="Arakawa K."/>
        </authorList>
    </citation>
    <scope>NUCLEOTIDE SEQUENCE [LARGE SCALE GENOMIC DNA]</scope>
</reference>
<dbReference type="AlphaFoldDB" id="A0A4Y2X6M5"/>
<keyword evidence="2" id="KW-1185">Reference proteome</keyword>
<proteinExistence type="predicted"/>
<name>A0A4Y2X6M5_ARAVE</name>
<evidence type="ECO:0000313" key="2">
    <source>
        <dbReference type="Proteomes" id="UP000499080"/>
    </source>
</evidence>
<gene>
    <name evidence="1" type="ORF">AVEN_144833_1</name>
</gene>
<sequence>MADTVAENGEEPPRVTVDLRGNFIPLRDRLARCERVNMLGEASRIQYKMHLFFCDRVPPCNCLIFCDNCLFGKYAVSRFCEAWFEKRGSFQSRILTIRVCAALGFNE</sequence>
<evidence type="ECO:0000313" key="1">
    <source>
        <dbReference type="EMBL" id="GBO45233.1"/>
    </source>
</evidence>
<dbReference type="Proteomes" id="UP000499080">
    <property type="component" value="Unassembled WGS sequence"/>
</dbReference>
<organism evidence="1 2">
    <name type="scientific">Araneus ventricosus</name>
    <name type="common">Orbweaver spider</name>
    <name type="synonym">Epeira ventricosa</name>
    <dbReference type="NCBI Taxonomy" id="182803"/>
    <lineage>
        <taxon>Eukaryota</taxon>
        <taxon>Metazoa</taxon>
        <taxon>Ecdysozoa</taxon>
        <taxon>Arthropoda</taxon>
        <taxon>Chelicerata</taxon>
        <taxon>Arachnida</taxon>
        <taxon>Araneae</taxon>
        <taxon>Araneomorphae</taxon>
        <taxon>Entelegynae</taxon>
        <taxon>Araneoidea</taxon>
        <taxon>Araneidae</taxon>
        <taxon>Araneus</taxon>
    </lineage>
</organism>
<protein>
    <submittedName>
        <fullName evidence="1">Uncharacterized protein</fullName>
    </submittedName>
</protein>
<comment type="caution">
    <text evidence="1">The sequence shown here is derived from an EMBL/GenBank/DDBJ whole genome shotgun (WGS) entry which is preliminary data.</text>
</comment>
<accession>A0A4Y2X6M5</accession>